<evidence type="ECO:0000313" key="7">
    <source>
        <dbReference type="EMBL" id="OAO16458.1"/>
    </source>
</evidence>
<feature type="domain" description="Protein kinase" evidence="6">
    <location>
        <begin position="16"/>
        <end position="285"/>
    </location>
</feature>
<keyword evidence="3 4" id="KW-0067">ATP-binding</keyword>
<keyword evidence="5" id="KW-0723">Serine/threonine-protein kinase</keyword>
<dbReference type="PROSITE" id="PS50011">
    <property type="entry name" value="PROTEIN_KINASE_DOM"/>
    <property type="match status" value="1"/>
</dbReference>
<keyword evidence="2 4" id="KW-0547">Nucleotide-binding</keyword>
<dbReference type="InterPro" id="IPR000719">
    <property type="entry name" value="Prot_kinase_dom"/>
</dbReference>
<keyword evidence="8" id="KW-0808">Transferase</keyword>
<dbReference type="PANTHER" id="PTHR48014">
    <property type="entry name" value="SERINE/THREONINE-PROTEIN KINASE FRAY2"/>
    <property type="match status" value="1"/>
</dbReference>
<dbReference type="Gene3D" id="3.30.200.20">
    <property type="entry name" value="Phosphorylase Kinase, domain 1"/>
    <property type="match status" value="1"/>
</dbReference>
<dbReference type="InterPro" id="IPR011009">
    <property type="entry name" value="Kinase-like_dom_sf"/>
</dbReference>
<dbReference type="OrthoDB" id="8693905at2759"/>
<dbReference type="InterPro" id="IPR008271">
    <property type="entry name" value="Ser/Thr_kinase_AS"/>
</dbReference>
<dbReference type="PROSITE" id="PS00108">
    <property type="entry name" value="PROTEIN_KINASE_ST"/>
    <property type="match status" value="1"/>
</dbReference>
<dbReference type="GO" id="GO:0004674">
    <property type="term" value="F:protein serine/threonine kinase activity"/>
    <property type="evidence" value="ECO:0007669"/>
    <property type="project" value="UniProtKB-KW"/>
</dbReference>
<keyword evidence="8" id="KW-0418">Kinase</keyword>
<dbReference type="InterPro" id="IPR047173">
    <property type="entry name" value="STRAD_A/B-like"/>
</dbReference>
<feature type="binding site" evidence="4">
    <location>
        <position position="45"/>
    </location>
    <ligand>
        <name>ATP</name>
        <dbReference type="ChEBI" id="CHEBI:30616"/>
    </ligand>
</feature>
<reference evidence="8 9" key="1">
    <citation type="submission" date="2016-05" db="EMBL/GenBank/DDBJ databases">
        <title>Nuclear genome of Blastocystis sp. subtype 1 NandII.</title>
        <authorList>
            <person name="Gentekaki E."/>
            <person name="Curtis B."/>
            <person name="Stairs C."/>
            <person name="Eme L."/>
            <person name="Herman E."/>
            <person name="Klimes V."/>
            <person name="Arias M.C."/>
            <person name="Elias M."/>
            <person name="Hilliou F."/>
            <person name="Klute M."/>
            <person name="Malik S.-B."/>
            <person name="Pightling A."/>
            <person name="Rachubinski R."/>
            <person name="Salas D."/>
            <person name="Schlacht A."/>
            <person name="Suga H."/>
            <person name="Archibald J."/>
            <person name="Ball S.G."/>
            <person name="Clark G."/>
            <person name="Dacks J."/>
            <person name="Van Der Giezen M."/>
            <person name="Tsaousis A."/>
            <person name="Roger A."/>
        </authorList>
    </citation>
    <scope>NUCLEOTIDE SEQUENCE [LARGE SCALE GENOMIC DNA]</scope>
    <source>
        <strain evidence="9">ATCC 50177 / NandII</strain>
        <strain evidence="8">NandII</strain>
    </source>
</reference>
<evidence type="ECO:0000256" key="2">
    <source>
        <dbReference type="ARBA" id="ARBA00022741"/>
    </source>
</evidence>
<protein>
    <submittedName>
        <fullName evidence="8">Protein kinase</fullName>
    </submittedName>
</protein>
<organism evidence="8 9">
    <name type="scientific">Blastocystis sp. subtype 1 (strain ATCC 50177 / NandII)</name>
    <dbReference type="NCBI Taxonomy" id="478820"/>
    <lineage>
        <taxon>Eukaryota</taxon>
        <taxon>Sar</taxon>
        <taxon>Stramenopiles</taxon>
        <taxon>Bigyra</taxon>
        <taxon>Opalozoa</taxon>
        <taxon>Opalinata</taxon>
        <taxon>Blastocystidae</taxon>
        <taxon>Blastocystis</taxon>
    </lineage>
</organism>
<dbReference type="GO" id="GO:0043539">
    <property type="term" value="F:protein serine/threonine kinase activator activity"/>
    <property type="evidence" value="ECO:0007669"/>
    <property type="project" value="InterPro"/>
</dbReference>
<keyword evidence="9" id="KW-1185">Reference proteome</keyword>
<accession>A0A196SK85</accession>
<dbReference type="EMBL" id="LXWW01000073">
    <property type="protein sequence ID" value="OAO16597.1"/>
    <property type="molecule type" value="Genomic_DNA"/>
</dbReference>
<dbReference type="InterPro" id="IPR017441">
    <property type="entry name" value="Protein_kinase_ATP_BS"/>
</dbReference>
<comment type="similarity">
    <text evidence="1">Belongs to the protein kinase superfamily. STE Ser/Thr protein kinase family. STE20 subfamily.</text>
</comment>
<sequence>MQENSKIEWPTDASRYKLQGVIGKGAFAKVHQALCLDNNITVAIKILKLEDPSINLEDIRKEVLTMKLCDNENVLTCYCCFNVGSTLWIVTPLMIKGSFLRILQYLASQHLIRDGQGFQEDIVAYIIRETAKGLKYLHESNLLHRDVKAGNILVDDKGNVRLGDLGVARLLEGTVKNQEASTFVGTPCWMAPEVMNRDQYDSRADIWSLGITALELFKGVPPMAKFEPMEIIIRTLQGDPPSFSSYSDNYPVKPSSAFVSWVSSVLKKDPSQRYTAEKVLSHRWMSLADQGKESLLELLKTVPDLKGHEEQQQEMPGKEVQYVKNTTWNFSLPSATKKEGSDNSWLGKFNDVSVKETEVP</sequence>
<dbReference type="Pfam" id="PF00069">
    <property type="entry name" value="Pkinase"/>
    <property type="match status" value="1"/>
</dbReference>
<dbReference type="SUPFAM" id="SSF56112">
    <property type="entry name" value="Protein kinase-like (PK-like)"/>
    <property type="match status" value="1"/>
</dbReference>
<dbReference type="PROSITE" id="PS00107">
    <property type="entry name" value="PROTEIN_KINASE_ATP"/>
    <property type="match status" value="1"/>
</dbReference>
<evidence type="ECO:0000256" key="3">
    <source>
        <dbReference type="ARBA" id="ARBA00022840"/>
    </source>
</evidence>
<evidence type="ECO:0000313" key="9">
    <source>
        <dbReference type="Proteomes" id="UP000078348"/>
    </source>
</evidence>
<proteinExistence type="inferred from homology"/>
<dbReference type="SMART" id="SM00220">
    <property type="entry name" value="S_TKc"/>
    <property type="match status" value="1"/>
</dbReference>
<name>A0A196SK85_BLAHN</name>
<evidence type="ECO:0000313" key="8">
    <source>
        <dbReference type="EMBL" id="OAO16597.1"/>
    </source>
</evidence>
<dbReference type="Proteomes" id="UP000078348">
    <property type="component" value="Unassembled WGS sequence"/>
</dbReference>
<dbReference type="STRING" id="478820.A0A196SK85"/>
<evidence type="ECO:0000259" key="6">
    <source>
        <dbReference type="PROSITE" id="PS50011"/>
    </source>
</evidence>
<evidence type="ECO:0000256" key="5">
    <source>
        <dbReference type="RuleBase" id="RU000304"/>
    </source>
</evidence>
<dbReference type="PANTHER" id="PTHR48014:SF21">
    <property type="entry name" value="SERINE_THREONINE-PROTEIN KINASE FRAY2"/>
    <property type="match status" value="1"/>
</dbReference>
<dbReference type="Gene3D" id="1.10.510.10">
    <property type="entry name" value="Transferase(Phosphotransferase) domain 1"/>
    <property type="match status" value="1"/>
</dbReference>
<dbReference type="GO" id="GO:0005524">
    <property type="term" value="F:ATP binding"/>
    <property type="evidence" value="ECO:0007669"/>
    <property type="project" value="UniProtKB-UniRule"/>
</dbReference>
<comment type="caution">
    <text evidence="8">The sequence shown here is derived from an EMBL/GenBank/DDBJ whole genome shotgun (WGS) entry which is preliminary data.</text>
</comment>
<evidence type="ECO:0000256" key="4">
    <source>
        <dbReference type="PROSITE-ProRule" id="PRU10141"/>
    </source>
</evidence>
<dbReference type="AlphaFoldDB" id="A0A196SK85"/>
<evidence type="ECO:0000256" key="1">
    <source>
        <dbReference type="ARBA" id="ARBA00008874"/>
    </source>
</evidence>
<gene>
    <name evidence="8" type="ORF">AV274_1682</name>
    <name evidence="7" type="ORF">AV274_1836</name>
</gene>
<dbReference type="EMBL" id="LXWW01000079">
    <property type="protein sequence ID" value="OAO16458.1"/>
    <property type="molecule type" value="Genomic_DNA"/>
</dbReference>